<evidence type="ECO:0000259" key="2">
    <source>
        <dbReference type="Pfam" id="PF07593"/>
    </source>
</evidence>
<dbReference type="InterPro" id="IPR011519">
    <property type="entry name" value="UnbV_ASPIC"/>
</dbReference>
<dbReference type="PANTHER" id="PTHR16026">
    <property type="entry name" value="CARTILAGE ACIDIC PROTEIN 1"/>
    <property type="match status" value="1"/>
</dbReference>
<organism evidence="3 4">
    <name type="scientific">Euzebyella saccharophila</name>
    <dbReference type="NCBI Taxonomy" id="679664"/>
    <lineage>
        <taxon>Bacteria</taxon>
        <taxon>Pseudomonadati</taxon>
        <taxon>Bacteroidota</taxon>
        <taxon>Flavobacteriia</taxon>
        <taxon>Flavobacteriales</taxon>
        <taxon>Flavobacteriaceae</taxon>
        <taxon>Euzebyella</taxon>
    </lineage>
</organism>
<dbReference type="Proteomes" id="UP001595814">
    <property type="component" value="Unassembled WGS sequence"/>
</dbReference>
<name>A0ABV8JPY2_9FLAO</name>
<sequence>MHRFLIILFICLITGSCHETKTETNQEKGLVFSLLKANETGIDFTNTLSYDNAFNVYTYRNYYNGGGVAIGDINNDGLQDIYFTANQEGNRLYLNQGNFNFKDISESSGTMGNKPWSTGVAMVDINADGLLDIYVCNSGDLKGENKQNELFINNGDLTFTEAAAEYNLDDKGFSTHASFFDYDKDGDLDAYILNNSYKAIGGFDLKLNERNKRDKLGGDKLMENQDGKFYDVSEKAGIYGSVIGFGLGVTVGDVNNDGWEDIYVSNDFFERDYLYINQQNGTFKESLEEQITATSGASMGADMADINNDGFNDIFITEMLPSDYQRLKSVTTFEDWNKYQLKLSTGYYHQFTRNTLQLNNSNNSFSEVGRLSGVEASDWSWGALIFDMDNDGLKDLFIANGAYKDLTDQDYLQYISSEEILRSMIANDTVNYSKLIEIIPSNPLKNHAYRNKGNLSFEDYKASGLQTESFSNGAAYGDLDNDGDLDLVVNNLNMESFVYRNNTHEQQAGHYIKFDLKGEGKNTFAIGSKIEIKNLKIIVENQPVRGFQSSIDIRPNIGLKNNDLIDAKITWPSGKITNLSNIAVDSTYTLFEKNATLEDRISGNQKKIFAIQNNTIDYLHEENRFSDFDRERLLSHMCSTEGPKGSMGDVNSDGIKDLFIGGSKGYLPTILMGTKEGFENKNQPGFEKNKGSEDAGSIFFDADNDGDLDLYVCSGGIEFSQSSPSFMDRLYFNDGQGNFTLSDQRLPTKIGVHSTSTVEAADIDADGDLDLFVGERVVPLKYGTACSGFILKNDGNGQFTDITAEIAPYLQNIGMITDAVFEDFDQDGDQDLIVVGEFMPIEILENNNGKFTPLDNPDLKKLRGWWNTIEKADLDGDGDQDFIVGNLGLNSRFKATSEKPVTLYSNDFDGNGFTDPILAFKADNGKDYPYALRHDLTAQIKKLTKKFPSYESFKNADITTIFSPEELAGTTIVQANTFASIIIINEGKNKFKVQELPIEAQYSTTYAISAHDFDSDGDMDLILGGNLFGVKPEMGRYDASYGTYLENMGTMNFKAHPDGNGFHLNGEIRDLFITQNTIIATRNNDSLGIFKF</sequence>
<evidence type="ECO:0000313" key="4">
    <source>
        <dbReference type="Proteomes" id="UP001595814"/>
    </source>
</evidence>
<comment type="caution">
    <text evidence="3">The sequence shown here is derived from an EMBL/GenBank/DDBJ whole genome shotgun (WGS) entry which is preliminary data.</text>
</comment>
<keyword evidence="4" id="KW-1185">Reference proteome</keyword>
<dbReference type="PANTHER" id="PTHR16026:SF0">
    <property type="entry name" value="CARTILAGE ACIDIC PROTEIN 1"/>
    <property type="match status" value="1"/>
</dbReference>
<dbReference type="EMBL" id="JBHSAW010000004">
    <property type="protein sequence ID" value="MFC4095210.1"/>
    <property type="molecule type" value="Genomic_DNA"/>
</dbReference>
<evidence type="ECO:0000313" key="3">
    <source>
        <dbReference type="EMBL" id="MFC4095210.1"/>
    </source>
</evidence>
<dbReference type="InterPro" id="IPR028994">
    <property type="entry name" value="Integrin_alpha_N"/>
</dbReference>
<dbReference type="PROSITE" id="PS51257">
    <property type="entry name" value="PROKAR_LIPOPROTEIN"/>
    <property type="match status" value="1"/>
</dbReference>
<keyword evidence="1" id="KW-0732">Signal</keyword>
<protein>
    <submittedName>
        <fullName evidence="3">VCBS repeat-containing protein</fullName>
    </submittedName>
</protein>
<dbReference type="SUPFAM" id="SSF69318">
    <property type="entry name" value="Integrin alpha N-terminal domain"/>
    <property type="match status" value="3"/>
</dbReference>
<dbReference type="RefSeq" id="WP_192461077.1">
    <property type="nucleotide sequence ID" value="NZ_JACYFJ010000001.1"/>
</dbReference>
<dbReference type="Gene3D" id="2.130.10.130">
    <property type="entry name" value="Integrin alpha, N-terminal"/>
    <property type="match status" value="4"/>
</dbReference>
<reference evidence="4" key="1">
    <citation type="journal article" date="2019" name="Int. J. Syst. Evol. Microbiol.">
        <title>The Global Catalogue of Microorganisms (GCM) 10K type strain sequencing project: providing services to taxonomists for standard genome sequencing and annotation.</title>
        <authorList>
            <consortium name="The Broad Institute Genomics Platform"/>
            <consortium name="The Broad Institute Genome Sequencing Center for Infectious Disease"/>
            <person name="Wu L."/>
            <person name="Ma J."/>
        </authorList>
    </citation>
    <scope>NUCLEOTIDE SEQUENCE [LARGE SCALE GENOMIC DNA]</scope>
    <source>
        <strain evidence="4">CECT 7477</strain>
    </source>
</reference>
<feature type="domain" description="ASPIC/UnbV" evidence="2">
    <location>
        <begin position="525"/>
        <end position="589"/>
    </location>
</feature>
<dbReference type="InterPro" id="IPR013517">
    <property type="entry name" value="FG-GAP"/>
</dbReference>
<accession>A0ABV8JPY2</accession>
<dbReference type="Pfam" id="PF07593">
    <property type="entry name" value="UnbV_ASPIC"/>
    <property type="match status" value="1"/>
</dbReference>
<dbReference type="InterPro" id="IPR027039">
    <property type="entry name" value="Crtac1"/>
</dbReference>
<gene>
    <name evidence="3" type="ORF">ACFOUT_04950</name>
</gene>
<dbReference type="Pfam" id="PF13517">
    <property type="entry name" value="FG-GAP_3"/>
    <property type="match status" value="5"/>
</dbReference>
<evidence type="ECO:0000256" key="1">
    <source>
        <dbReference type="ARBA" id="ARBA00022729"/>
    </source>
</evidence>
<proteinExistence type="predicted"/>